<reference evidence="1 2" key="1">
    <citation type="submission" date="2019-03" db="EMBL/GenBank/DDBJ databases">
        <title>First draft genome of Liparis tanakae, snailfish: a comprehensive survey of snailfish specific genes.</title>
        <authorList>
            <person name="Kim W."/>
            <person name="Song I."/>
            <person name="Jeong J.-H."/>
            <person name="Kim D."/>
            <person name="Kim S."/>
            <person name="Ryu S."/>
            <person name="Song J.Y."/>
            <person name="Lee S.K."/>
        </authorList>
    </citation>
    <scope>NUCLEOTIDE SEQUENCE [LARGE SCALE GENOMIC DNA]</scope>
    <source>
        <tissue evidence="1">Muscle</tissue>
    </source>
</reference>
<dbReference type="Proteomes" id="UP000314294">
    <property type="component" value="Unassembled WGS sequence"/>
</dbReference>
<organism evidence="1 2">
    <name type="scientific">Liparis tanakae</name>
    <name type="common">Tanaka's snailfish</name>
    <dbReference type="NCBI Taxonomy" id="230148"/>
    <lineage>
        <taxon>Eukaryota</taxon>
        <taxon>Metazoa</taxon>
        <taxon>Chordata</taxon>
        <taxon>Craniata</taxon>
        <taxon>Vertebrata</taxon>
        <taxon>Euteleostomi</taxon>
        <taxon>Actinopterygii</taxon>
        <taxon>Neopterygii</taxon>
        <taxon>Teleostei</taxon>
        <taxon>Neoteleostei</taxon>
        <taxon>Acanthomorphata</taxon>
        <taxon>Eupercaria</taxon>
        <taxon>Perciformes</taxon>
        <taxon>Cottioidei</taxon>
        <taxon>Cottales</taxon>
        <taxon>Liparidae</taxon>
        <taxon>Liparis</taxon>
    </lineage>
</organism>
<comment type="caution">
    <text evidence="1">The sequence shown here is derived from an EMBL/GenBank/DDBJ whole genome shotgun (WGS) entry which is preliminary data.</text>
</comment>
<evidence type="ECO:0000313" key="2">
    <source>
        <dbReference type="Proteomes" id="UP000314294"/>
    </source>
</evidence>
<gene>
    <name evidence="1" type="ORF">EYF80_010221</name>
</gene>
<name>A0A4Z2INN2_9TELE</name>
<accession>A0A4Z2INN2</accession>
<proteinExistence type="predicted"/>
<evidence type="ECO:0000313" key="1">
    <source>
        <dbReference type="EMBL" id="TNN79639.1"/>
    </source>
</evidence>
<dbReference type="AlphaFoldDB" id="A0A4Z2INN2"/>
<sequence length="94" mass="10881">MVAAVAGWLLRPTQTHSAAHHWLRVDPGARTEQFMQMMMARKVTRQDTRAMQIQRPQPAEVLARTWKMYLVPGFSPDIRALVRRKVLEGVQCRI</sequence>
<protein>
    <submittedName>
        <fullName evidence="1">Uncharacterized protein</fullName>
    </submittedName>
</protein>
<dbReference type="EMBL" id="SRLO01000063">
    <property type="protein sequence ID" value="TNN79639.1"/>
    <property type="molecule type" value="Genomic_DNA"/>
</dbReference>
<keyword evidence="2" id="KW-1185">Reference proteome</keyword>